<accession>G3J5E7</accession>
<name>G3J5E7_CORMM</name>
<dbReference type="EMBL" id="JH126399">
    <property type="protein sequence ID" value="EGX96008.1"/>
    <property type="molecule type" value="Genomic_DNA"/>
</dbReference>
<reference evidence="4 5" key="1">
    <citation type="journal article" date="2011" name="Genome Biol.">
        <title>Genome sequence of the insect pathogenic fungus Cordyceps militaris, a valued traditional Chinese medicine.</title>
        <authorList>
            <person name="Zheng P."/>
            <person name="Xia Y."/>
            <person name="Xiao G."/>
            <person name="Xiong C."/>
            <person name="Hu X."/>
            <person name="Zhang S."/>
            <person name="Zheng H."/>
            <person name="Huang Y."/>
            <person name="Zhou Y."/>
            <person name="Wang S."/>
            <person name="Zhao G.P."/>
            <person name="Liu X."/>
            <person name="St Leger R.J."/>
            <person name="Wang C."/>
        </authorList>
    </citation>
    <scope>NUCLEOTIDE SEQUENCE [LARGE SCALE GENOMIC DNA]</scope>
    <source>
        <strain evidence="4 5">CM01</strain>
    </source>
</reference>
<dbReference type="VEuPathDB" id="FungiDB:CCM_00663"/>
<dbReference type="HOGENOM" id="CLU_060171_1_0_1"/>
<sequence>MRFAILALAVGAAASVIPGSSSPDACLRAHSSLLASLSACGSPAALSACFSQLSSSSSTDALEACYVAADCSADDAAREARHVLARCDQLQAESELRRRQETFTAVITPAPNPLAMVAARTNVQGDDCFTTEVQNQKVCPGVVSGTSMPCSQAPVTSKSCRSGWLCTEDPNGKDICMAKIDKLDIGGIIIAIVFSVIILAGISFLIFMSCAESRAQKKMNARAEATALARAATKKKRADEVRAPLMAQQQQTEYQTQGSGSGNPFGDSQPH</sequence>
<dbReference type="KEGG" id="cmt:CCM_00663"/>
<dbReference type="GeneID" id="18162697"/>
<feature type="transmembrane region" description="Helical" evidence="2">
    <location>
        <begin position="185"/>
        <end position="208"/>
    </location>
</feature>
<dbReference type="STRING" id="983644.G3J5E7"/>
<dbReference type="AlphaFoldDB" id="G3J5E7"/>
<dbReference type="InParanoid" id="G3J5E7"/>
<protein>
    <submittedName>
        <fullName evidence="4">Uncharacterized protein</fullName>
    </submittedName>
</protein>
<evidence type="ECO:0000313" key="4">
    <source>
        <dbReference type="EMBL" id="EGX96008.1"/>
    </source>
</evidence>
<keyword evidence="5" id="KW-1185">Reference proteome</keyword>
<dbReference type="eggNOG" id="ENOG502RJUX">
    <property type="taxonomic scope" value="Eukaryota"/>
</dbReference>
<dbReference type="OrthoDB" id="3630276at2759"/>
<feature type="region of interest" description="Disordered" evidence="1">
    <location>
        <begin position="233"/>
        <end position="271"/>
    </location>
</feature>
<gene>
    <name evidence="4" type="ORF">CCM_00663</name>
</gene>
<keyword evidence="3" id="KW-0732">Signal</keyword>
<proteinExistence type="predicted"/>
<keyword evidence="2" id="KW-0472">Membrane</keyword>
<feature type="chain" id="PRO_5012045245" evidence="3">
    <location>
        <begin position="16"/>
        <end position="271"/>
    </location>
</feature>
<dbReference type="Proteomes" id="UP000001610">
    <property type="component" value="Unassembled WGS sequence"/>
</dbReference>
<keyword evidence="2" id="KW-0812">Transmembrane</keyword>
<dbReference type="OMA" id="RAPLMRQ"/>
<organism evidence="4 5">
    <name type="scientific">Cordyceps militaris (strain CM01)</name>
    <name type="common">Caterpillar fungus</name>
    <dbReference type="NCBI Taxonomy" id="983644"/>
    <lineage>
        <taxon>Eukaryota</taxon>
        <taxon>Fungi</taxon>
        <taxon>Dikarya</taxon>
        <taxon>Ascomycota</taxon>
        <taxon>Pezizomycotina</taxon>
        <taxon>Sordariomycetes</taxon>
        <taxon>Hypocreomycetidae</taxon>
        <taxon>Hypocreales</taxon>
        <taxon>Cordycipitaceae</taxon>
        <taxon>Cordyceps</taxon>
    </lineage>
</organism>
<dbReference type="RefSeq" id="XP_006665885.1">
    <property type="nucleotide sequence ID" value="XM_006665822.1"/>
</dbReference>
<keyword evidence="2" id="KW-1133">Transmembrane helix</keyword>
<evidence type="ECO:0000313" key="5">
    <source>
        <dbReference type="Proteomes" id="UP000001610"/>
    </source>
</evidence>
<feature type="signal peptide" evidence="3">
    <location>
        <begin position="1"/>
        <end position="15"/>
    </location>
</feature>
<evidence type="ECO:0000256" key="3">
    <source>
        <dbReference type="SAM" id="SignalP"/>
    </source>
</evidence>
<evidence type="ECO:0000256" key="1">
    <source>
        <dbReference type="SAM" id="MobiDB-lite"/>
    </source>
</evidence>
<feature type="compositionally biased region" description="Low complexity" evidence="1">
    <location>
        <begin position="248"/>
        <end position="257"/>
    </location>
</feature>
<evidence type="ECO:0000256" key="2">
    <source>
        <dbReference type="SAM" id="Phobius"/>
    </source>
</evidence>